<dbReference type="SMART" id="SM00347">
    <property type="entry name" value="HTH_MARR"/>
    <property type="match status" value="1"/>
</dbReference>
<dbReference type="Pfam" id="PF12802">
    <property type="entry name" value="MarR_2"/>
    <property type="match status" value="1"/>
</dbReference>
<dbReference type="InterPro" id="IPR036388">
    <property type="entry name" value="WH-like_DNA-bd_sf"/>
</dbReference>
<evidence type="ECO:0000313" key="3">
    <source>
        <dbReference type="Proteomes" id="UP000076512"/>
    </source>
</evidence>
<dbReference type="PROSITE" id="PS50995">
    <property type="entry name" value="HTH_MARR_2"/>
    <property type="match status" value="1"/>
</dbReference>
<evidence type="ECO:0000313" key="2">
    <source>
        <dbReference type="EMBL" id="KZM73731.1"/>
    </source>
</evidence>
<dbReference type="InterPro" id="IPR036390">
    <property type="entry name" value="WH_DNA-bd_sf"/>
</dbReference>
<dbReference type="GO" id="GO:0003700">
    <property type="term" value="F:DNA-binding transcription factor activity"/>
    <property type="evidence" value="ECO:0007669"/>
    <property type="project" value="InterPro"/>
</dbReference>
<evidence type="ECO:0000259" key="1">
    <source>
        <dbReference type="PROSITE" id="PS50995"/>
    </source>
</evidence>
<dbReference type="PANTHER" id="PTHR33164:SF104">
    <property type="entry name" value="TRANSCRIPTIONAL REGULATORY PROTEIN"/>
    <property type="match status" value="1"/>
</dbReference>
<comment type="caution">
    <text evidence="2">The sequence shown here is derived from an EMBL/GenBank/DDBJ whole genome shotgun (WGS) entry which is preliminary data.</text>
</comment>
<dbReference type="Proteomes" id="UP000076512">
    <property type="component" value="Unassembled WGS sequence"/>
</dbReference>
<feature type="domain" description="HTH marR-type" evidence="1">
    <location>
        <begin position="27"/>
        <end position="162"/>
    </location>
</feature>
<organism evidence="2 3">
    <name type="scientific">Nocardia terpenica</name>
    <dbReference type="NCBI Taxonomy" id="455432"/>
    <lineage>
        <taxon>Bacteria</taxon>
        <taxon>Bacillati</taxon>
        <taxon>Actinomycetota</taxon>
        <taxon>Actinomycetes</taxon>
        <taxon>Mycobacteriales</taxon>
        <taxon>Nocardiaceae</taxon>
        <taxon>Nocardia</taxon>
    </lineage>
</organism>
<dbReference type="RefSeq" id="WP_067591657.1">
    <property type="nucleotide sequence ID" value="NZ_JABMCZ010000001.1"/>
</dbReference>
<dbReference type="GO" id="GO:0006950">
    <property type="term" value="P:response to stress"/>
    <property type="evidence" value="ECO:0007669"/>
    <property type="project" value="TreeGrafter"/>
</dbReference>
<dbReference type="EMBL" id="LWGR01000007">
    <property type="protein sequence ID" value="KZM73731.1"/>
    <property type="molecule type" value="Genomic_DNA"/>
</dbReference>
<gene>
    <name evidence="2" type="ORF">AWN90_34735</name>
</gene>
<proteinExistence type="predicted"/>
<protein>
    <submittedName>
        <fullName evidence="2">MarR family transcriptional regulator</fullName>
    </submittedName>
</protein>
<dbReference type="InterPro" id="IPR000835">
    <property type="entry name" value="HTH_MarR-typ"/>
</dbReference>
<name>A0A164MWF1_9NOCA</name>
<dbReference type="AlphaFoldDB" id="A0A164MWF1"/>
<reference evidence="2 3" key="1">
    <citation type="submission" date="2016-04" db="EMBL/GenBank/DDBJ databases">
        <authorList>
            <person name="Evans L.H."/>
            <person name="Alamgir A."/>
            <person name="Owens N."/>
            <person name="Weber N.D."/>
            <person name="Virtaneva K."/>
            <person name="Barbian K."/>
            <person name="Babar A."/>
            <person name="Rosenke K."/>
        </authorList>
    </citation>
    <scope>NUCLEOTIDE SEQUENCE [LARGE SCALE GENOMIC DNA]</scope>
    <source>
        <strain evidence="2 3">IFM 0406</strain>
    </source>
</reference>
<dbReference type="PANTHER" id="PTHR33164">
    <property type="entry name" value="TRANSCRIPTIONAL REGULATOR, MARR FAMILY"/>
    <property type="match status" value="1"/>
</dbReference>
<dbReference type="OrthoDB" id="3237509at2"/>
<dbReference type="STRING" id="455432.AWN90_34735"/>
<keyword evidence="3" id="KW-1185">Reference proteome</keyword>
<dbReference type="InterPro" id="IPR039422">
    <property type="entry name" value="MarR/SlyA-like"/>
</dbReference>
<dbReference type="Gene3D" id="1.10.10.10">
    <property type="entry name" value="Winged helix-like DNA-binding domain superfamily/Winged helix DNA-binding domain"/>
    <property type="match status" value="1"/>
</dbReference>
<dbReference type="SUPFAM" id="SSF46785">
    <property type="entry name" value="Winged helix' DNA-binding domain"/>
    <property type="match status" value="1"/>
</dbReference>
<accession>A0A164MWF1</accession>
<sequence>MELDPADPIDAIALAWATERPGTPVDSIGIVTRLWQAAKLLGEDRRRTLARAGADTAVLDLLSVLRRSGSPYRLSTRELADATLVSAGAISQRVARAERDGLVTRVTRADGSRRVDVGLTAAGHALVERLVDGVLGREADLVSCLDADQQRELVGLLRVLLDGLQRELGERRPSQVGDPG</sequence>